<accession>A0A3Q3AXD0</accession>
<keyword evidence="1" id="KW-0433">Leucine-rich repeat</keyword>
<name>A0A3Q3AXD0_KRYMA</name>
<evidence type="ECO:0000313" key="4">
    <source>
        <dbReference type="Proteomes" id="UP000264800"/>
    </source>
</evidence>
<reference evidence="3" key="1">
    <citation type="submission" date="2025-08" db="UniProtKB">
        <authorList>
            <consortium name="Ensembl"/>
        </authorList>
    </citation>
    <scope>IDENTIFICATION</scope>
</reference>
<evidence type="ECO:0008006" key="5">
    <source>
        <dbReference type="Google" id="ProtNLM"/>
    </source>
</evidence>
<reference evidence="3" key="2">
    <citation type="submission" date="2025-09" db="UniProtKB">
        <authorList>
            <consortium name="Ensembl"/>
        </authorList>
    </citation>
    <scope>IDENTIFICATION</scope>
</reference>
<evidence type="ECO:0000256" key="1">
    <source>
        <dbReference type="ARBA" id="ARBA00022614"/>
    </source>
</evidence>
<dbReference type="SMART" id="SM00368">
    <property type="entry name" value="LRR_RI"/>
    <property type="match status" value="3"/>
</dbReference>
<dbReference type="InterPro" id="IPR051261">
    <property type="entry name" value="NLR"/>
</dbReference>
<keyword evidence="2" id="KW-0677">Repeat</keyword>
<evidence type="ECO:0000256" key="2">
    <source>
        <dbReference type="ARBA" id="ARBA00022737"/>
    </source>
</evidence>
<dbReference type="InterPro" id="IPR032675">
    <property type="entry name" value="LRR_dom_sf"/>
</dbReference>
<dbReference type="Gene3D" id="3.80.10.10">
    <property type="entry name" value="Ribonuclease Inhibitor"/>
    <property type="match status" value="1"/>
</dbReference>
<dbReference type="GeneTree" id="ENSGT01150000286904"/>
<dbReference type="SUPFAM" id="SSF52047">
    <property type="entry name" value="RNI-like"/>
    <property type="match status" value="1"/>
</dbReference>
<dbReference type="Pfam" id="PF13516">
    <property type="entry name" value="LRR_6"/>
    <property type="match status" value="2"/>
</dbReference>
<dbReference type="Proteomes" id="UP000264800">
    <property type="component" value="Unplaced"/>
</dbReference>
<dbReference type="PRINTS" id="PR00019">
    <property type="entry name" value="LEURICHRPT"/>
</dbReference>
<organism evidence="3 4">
    <name type="scientific">Kryptolebias marmoratus</name>
    <name type="common">Mangrove killifish</name>
    <name type="synonym">Rivulus marmoratus</name>
    <dbReference type="NCBI Taxonomy" id="37003"/>
    <lineage>
        <taxon>Eukaryota</taxon>
        <taxon>Metazoa</taxon>
        <taxon>Chordata</taxon>
        <taxon>Craniata</taxon>
        <taxon>Vertebrata</taxon>
        <taxon>Euteleostomi</taxon>
        <taxon>Actinopterygii</taxon>
        <taxon>Neopterygii</taxon>
        <taxon>Teleostei</taxon>
        <taxon>Neoteleostei</taxon>
        <taxon>Acanthomorphata</taxon>
        <taxon>Ovalentaria</taxon>
        <taxon>Atherinomorphae</taxon>
        <taxon>Cyprinodontiformes</taxon>
        <taxon>Rivulidae</taxon>
        <taxon>Kryptolebias</taxon>
    </lineage>
</organism>
<dbReference type="PANTHER" id="PTHR24106">
    <property type="entry name" value="NACHT, LRR AND CARD DOMAINS-CONTAINING"/>
    <property type="match status" value="1"/>
</dbReference>
<keyword evidence="4" id="KW-1185">Reference proteome</keyword>
<dbReference type="AlphaFoldDB" id="A0A3Q3AXD0"/>
<dbReference type="OMA" id="CRKAKFR"/>
<sequence>EGPLSLSGDPRVPEVREQIREGSLRDPMFSSGLHAADISCASLGSALKSNPSHLTELDLSQNHLSASGVKELCGFLESPNCRLEVLRLKGCSLSKISCASLGSALKSNPSHLTELDLSQNHLSASGVKELCGFLESPNLALSASPWDPDVDHKSPRLIAGC</sequence>
<proteinExistence type="predicted"/>
<evidence type="ECO:0000313" key="3">
    <source>
        <dbReference type="Ensembl" id="ENSKMAP00000021793.1"/>
    </source>
</evidence>
<protein>
    <recommendedName>
        <fullName evidence="5">NACHT, LRR and PYD domains-containing protein 12</fullName>
    </recommendedName>
</protein>
<dbReference type="Ensembl" id="ENSKMAT00000022074.1">
    <property type="protein sequence ID" value="ENSKMAP00000021793.1"/>
    <property type="gene ID" value="ENSKMAG00000016191.1"/>
</dbReference>
<dbReference type="InterPro" id="IPR001611">
    <property type="entry name" value="Leu-rich_rpt"/>
</dbReference>